<keyword evidence="2" id="KW-1185">Reference proteome</keyword>
<protein>
    <submittedName>
        <fullName evidence="1">Uncharacterized protein</fullName>
    </submittedName>
</protein>
<dbReference type="RefSeq" id="WP_103427822.1">
    <property type="nucleotide sequence ID" value="NZ_CP026310.1"/>
</dbReference>
<evidence type="ECO:0000313" key="1">
    <source>
        <dbReference type="EMBL" id="AUV84133.1"/>
    </source>
</evidence>
<geneLocation type="plasmid" evidence="1">
    <name>unnamed1</name>
</geneLocation>
<dbReference type="EMBL" id="CP026310">
    <property type="protein sequence ID" value="AUV84133.1"/>
    <property type="molecule type" value="Genomic_DNA"/>
</dbReference>
<reference evidence="1 2" key="1">
    <citation type="submission" date="2018-01" db="EMBL/GenBank/DDBJ databases">
        <title>Complete genome sequence of Salinigranum rubrum GX10T, an extremely halophilic archaeon isolated from a marine solar saltern.</title>
        <authorList>
            <person name="Han S."/>
        </authorList>
    </citation>
    <scope>NUCLEOTIDE SEQUENCE [LARGE SCALE GENOMIC DNA]</scope>
    <source>
        <strain evidence="1 2">GX10</strain>
        <plasmid evidence="2">Plasmid unnamed1</plasmid>
    </source>
</reference>
<dbReference type="KEGG" id="srub:C2R22_21365"/>
<evidence type="ECO:0000313" key="2">
    <source>
        <dbReference type="Proteomes" id="UP000236584"/>
    </source>
</evidence>
<organism evidence="1 2">
    <name type="scientific">Salinigranum rubrum</name>
    <dbReference type="NCBI Taxonomy" id="755307"/>
    <lineage>
        <taxon>Archaea</taxon>
        <taxon>Methanobacteriati</taxon>
        <taxon>Methanobacteriota</taxon>
        <taxon>Stenosarchaea group</taxon>
        <taxon>Halobacteria</taxon>
        <taxon>Halobacteriales</taxon>
        <taxon>Haloferacaceae</taxon>
        <taxon>Salinigranum</taxon>
    </lineage>
</organism>
<dbReference type="GeneID" id="35594699"/>
<dbReference type="OrthoDB" id="200049at2157"/>
<dbReference type="AlphaFoldDB" id="A0A2I8VQD1"/>
<accession>A0A2I8VQD1</accession>
<proteinExistence type="predicted"/>
<keyword evidence="1" id="KW-0614">Plasmid</keyword>
<sequence>MTDSVLSPQALANTYSPQGFESGWEAVDQYLLVVEYADRNPEATWTDAATTFGLPPNRVKRWYNGRKQTVVRQIETADALGWFDASWNSEIGRAFNLIIAGILSGGTLSQSFEVRITIDDDLDDATRNSIETAFEVLCGKTKLVSENDPQRATMIEPAEHNLLLGRALYVLGVPKGRKTEAEFTIPEHLSNHPECQREFVELYVALRGSVSEKGTIDIREERSQTYLQSLAVLIETVTGESAKVRENGVFLRKATAEALSGSVEWDVKK</sequence>
<name>A0A2I8VQD1_9EURY</name>
<dbReference type="Proteomes" id="UP000236584">
    <property type="component" value="Plasmid unnamed1"/>
</dbReference>
<gene>
    <name evidence="1" type="ORF">C2R22_21365</name>
</gene>